<sequence>MNPKVQYSHEVAPAKETCSPTWRSCDCPEGKNRSYYYDDAKTLHECFMRGRRISGDKPCYGYRPIDAEGKAGDYVWLTYNEVWERVQDFASGLIYLDLVPVKFDLRCIGVFSRNSVEWCILEQACNAYGFTIVPTYETLGADAMLYILRETEMKTIVCSSVETVKILSMAEKGIPLEVVIQMEDATETDKKLASDAHIKLYSMSEVEKLGHEHRVECTPPKPEDVCTICYTSGTTGIPKGVIITNENIIASVAGCLDTGLYVTSESRYLSYLPLAHVLERLLHLPLLQEGGRIGFYQGSTLTILDDMKTLRPTVFTSVPRLLNKIHQKVMEKINKTGGLTKFLFDRGIQAKKAGLARGYNTHWFYDTFVFSKVKQSIGLDDIQITISGSAPLSAEVLTFLRCVLGNRVVEGYGATETSAATILQEYYDYTSGHVGGPMTCCDMRLEDVPDMHYLHTDTEHNGEACIGRGELCLRGYNVSRGYFRHPELTKEAFDEDGFFHTGDIVMVYPNGATKIIDRKKNFFKLSQGEYVAAEKLEIIYGQCPMVSQIFVYGDSARSFLVAIVVADESGVMMWAKEHGLAEKSFEELCDSEELKKGMKEEFARLVKENGLKGFERIVDFKIEKEQWTTENGLLTPTFKLKRALAKKEFQKELDSLYAANPEH</sequence>
<dbReference type="CDD" id="cd05927">
    <property type="entry name" value="LC-FACS_euk"/>
    <property type="match status" value="1"/>
</dbReference>
<name>A0A196S8G0_BLAHN</name>
<dbReference type="InterPro" id="IPR042099">
    <property type="entry name" value="ANL_N_sf"/>
</dbReference>
<evidence type="ECO:0000256" key="7">
    <source>
        <dbReference type="RuleBase" id="RU369030"/>
    </source>
</evidence>
<dbReference type="EC" id="6.2.1.3" evidence="6 7"/>
<dbReference type="OrthoDB" id="189102at2759"/>
<dbReference type="AlphaFoldDB" id="A0A196S8G0"/>
<evidence type="ECO:0000256" key="2">
    <source>
        <dbReference type="ARBA" id="ARBA00022598"/>
    </source>
</evidence>
<dbReference type="SUPFAM" id="SSF56801">
    <property type="entry name" value="Acetyl-CoA synthetase-like"/>
    <property type="match status" value="1"/>
</dbReference>
<dbReference type="InterPro" id="IPR020845">
    <property type="entry name" value="AMP-binding_CS"/>
</dbReference>
<dbReference type="EMBL" id="LXWW01000421">
    <property type="protein sequence ID" value="OAO13318.1"/>
    <property type="molecule type" value="Genomic_DNA"/>
</dbReference>
<evidence type="ECO:0000256" key="4">
    <source>
        <dbReference type="ARBA" id="ARBA00022832"/>
    </source>
</evidence>
<dbReference type="Gene3D" id="3.40.50.12780">
    <property type="entry name" value="N-terminal domain of ligase-like"/>
    <property type="match status" value="1"/>
</dbReference>
<keyword evidence="2 7" id="KW-0436">Ligase</keyword>
<evidence type="ECO:0000256" key="5">
    <source>
        <dbReference type="ARBA" id="ARBA00022840"/>
    </source>
</evidence>
<gene>
    <name evidence="9" type="ORF">AV274_4993</name>
</gene>
<reference evidence="9 10" key="1">
    <citation type="submission" date="2016-05" db="EMBL/GenBank/DDBJ databases">
        <title>Nuclear genome of Blastocystis sp. subtype 1 NandII.</title>
        <authorList>
            <person name="Gentekaki E."/>
            <person name="Curtis B."/>
            <person name="Stairs C."/>
            <person name="Eme L."/>
            <person name="Herman E."/>
            <person name="Klimes V."/>
            <person name="Arias M.C."/>
            <person name="Elias M."/>
            <person name="Hilliou F."/>
            <person name="Klute M."/>
            <person name="Malik S.-B."/>
            <person name="Pightling A."/>
            <person name="Rachubinski R."/>
            <person name="Salas D."/>
            <person name="Schlacht A."/>
            <person name="Suga H."/>
            <person name="Archibald J."/>
            <person name="Ball S.G."/>
            <person name="Clark G."/>
            <person name="Dacks J."/>
            <person name="Van Der Giezen M."/>
            <person name="Tsaousis A."/>
            <person name="Roger A."/>
        </authorList>
    </citation>
    <scope>NUCLEOTIDE SEQUENCE [LARGE SCALE GENOMIC DNA]</scope>
    <source>
        <strain evidence="10">ATCC 50177 / NandII</strain>
    </source>
</reference>
<dbReference type="GO" id="GO:0005783">
    <property type="term" value="C:endoplasmic reticulum"/>
    <property type="evidence" value="ECO:0007669"/>
    <property type="project" value="TreeGrafter"/>
</dbReference>
<dbReference type="PANTHER" id="PTHR43272">
    <property type="entry name" value="LONG-CHAIN-FATTY-ACID--COA LIGASE"/>
    <property type="match status" value="1"/>
</dbReference>
<dbReference type="Pfam" id="PF00501">
    <property type="entry name" value="AMP-binding"/>
    <property type="match status" value="1"/>
</dbReference>
<keyword evidence="4 7" id="KW-0276">Fatty acid metabolism</keyword>
<dbReference type="InterPro" id="IPR000873">
    <property type="entry name" value="AMP-dep_synth/lig_dom"/>
</dbReference>
<evidence type="ECO:0000313" key="9">
    <source>
        <dbReference type="EMBL" id="OAO13318.1"/>
    </source>
</evidence>
<dbReference type="GO" id="GO:0016020">
    <property type="term" value="C:membrane"/>
    <property type="evidence" value="ECO:0007669"/>
    <property type="project" value="TreeGrafter"/>
</dbReference>
<feature type="domain" description="AMP-dependent synthetase/ligase" evidence="8">
    <location>
        <begin position="66"/>
        <end position="483"/>
    </location>
</feature>
<evidence type="ECO:0000256" key="3">
    <source>
        <dbReference type="ARBA" id="ARBA00022741"/>
    </source>
</evidence>
<evidence type="ECO:0000313" key="10">
    <source>
        <dbReference type="Proteomes" id="UP000078348"/>
    </source>
</evidence>
<accession>A0A196S8G0</accession>
<dbReference type="InterPro" id="IPR045311">
    <property type="entry name" value="LC-FACS_euk"/>
</dbReference>
<dbReference type="Proteomes" id="UP000078348">
    <property type="component" value="Unassembled WGS sequence"/>
</dbReference>
<evidence type="ECO:0000256" key="1">
    <source>
        <dbReference type="ARBA" id="ARBA00006432"/>
    </source>
</evidence>
<comment type="caution">
    <text evidence="9">The sequence shown here is derived from an EMBL/GenBank/DDBJ whole genome shotgun (WGS) entry which is preliminary data.</text>
</comment>
<dbReference type="PROSITE" id="PS00455">
    <property type="entry name" value="AMP_BINDING"/>
    <property type="match status" value="1"/>
</dbReference>
<dbReference type="GO" id="GO:0005524">
    <property type="term" value="F:ATP binding"/>
    <property type="evidence" value="ECO:0007669"/>
    <property type="project" value="UniProtKB-KW"/>
</dbReference>
<evidence type="ECO:0000259" key="8">
    <source>
        <dbReference type="Pfam" id="PF00501"/>
    </source>
</evidence>
<dbReference type="GO" id="GO:0004467">
    <property type="term" value="F:long-chain fatty acid-CoA ligase activity"/>
    <property type="evidence" value="ECO:0007669"/>
    <property type="project" value="UniProtKB-EC"/>
</dbReference>
<dbReference type="STRING" id="478820.A0A196S8G0"/>
<protein>
    <recommendedName>
        <fullName evidence="6 7">Long-chain-fatty-acid--CoA ligase</fullName>
        <ecNumber evidence="6 7">6.2.1.3</ecNumber>
    </recommendedName>
</protein>
<comment type="function">
    <text evidence="7">Catalyzes the conversion of long-chain fatty acids to their active form acyl-CoAs for both synthesis of cellular lipids, and degradation via beta-oxidation.</text>
</comment>
<keyword evidence="10" id="KW-1185">Reference proteome</keyword>
<keyword evidence="7" id="KW-0443">Lipid metabolism</keyword>
<comment type="similarity">
    <text evidence="1 7">Belongs to the ATP-dependent AMP-binding enzyme family.</text>
</comment>
<dbReference type="PANTHER" id="PTHR43272:SF107">
    <property type="entry name" value="LONG-CHAIN-FATTY-ACID--COA LIGASE 5"/>
    <property type="match status" value="1"/>
</dbReference>
<keyword evidence="3 7" id="KW-0547">Nucleotide-binding</keyword>
<keyword evidence="5 7" id="KW-0067">ATP-binding</keyword>
<comment type="catalytic activity">
    <reaction evidence="7">
        <text>a long-chain fatty acid + ATP + CoA = a long-chain fatty acyl-CoA + AMP + diphosphate</text>
        <dbReference type="Rhea" id="RHEA:15421"/>
        <dbReference type="ChEBI" id="CHEBI:30616"/>
        <dbReference type="ChEBI" id="CHEBI:33019"/>
        <dbReference type="ChEBI" id="CHEBI:57287"/>
        <dbReference type="ChEBI" id="CHEBI:57560"/>
        <dbReference type="ChEBI" id="CHEBI:83139"/>
        <dbReference type="ChEBI" id="CHEBI:456215"/>
        <dbReference type="EC" id="6.2.1.3"/>
    </reaction>
</comment>
<evidence type="ECO:0000256" key="6">
    <source>
        <dbReference type="ARBA" id="ARBA00026121"/>
    </source>
</evidence>
<proteinExistence type="inferred from homology"/>
<organism evidence="9 10">
    <name type="scientific">Blastocystis sp. subtype 1 (strain ATCC 50177 / NandII)</name>
    <dbReference type="NCBI Taxonomy" id="478820"/>
    <lineage>
        <taxon>Eukaryota</taxon>
        <taxon>Sar</taxon>
        <taxon>Stramenopiles</taxon>
        <taxon>Bigyra</taxon>
        <taxon>Opalozoa</taxon>
        <taxon>Opalinata</taxon>
        <taxon>Blastocystidae</taxon>
        <taxon>Blastocystis</taxon>
    </lineage>
</organism>